<evidence type="ECO:0000256" key="1">
    <source>
        <dbReference type="ARBA" id="ARBA00022737"/>
    </source>
</evidence>
<dbReference type="Gene3D" id="1.25.40.20">
    <property type="entry name" value="Ankyrin repeat-containing domain"/>
    <property type="match status" value="1"/>
</dbReference>
<protein>
    <submittedName>
        <fullName evidence="4">Ankyrin repeat and KH domain-containing protein mask</fullName>
    </submittedName>
</protein>
<accession>A0A9P5K2R7</accession>
<dbReference type="SUPFAM" id="SSF48403">
    <property type="entry name" value="Ankyrin repeat"/>
    <property type="match status" value="1"/>
</dbReference>
<dbReference type="InterPro" id="IPR036770">
    <property type="entry name" value="Ankyrin_rpt-contain_sf"/>
</dbReference>
<comment type="caution">
    <text evidence="4">The sequence shown here is derived from an EMBL/GenBank/DDBJ whole genome shotgun (WGS) entry which is preliminary data.</text>
</comment>
<name>A0A9P5K2R7_COLSI</name>
<organism evidence="4 5">
    <name type="scientific">Colletotrichum siamense</name>
    <name type="common">Anthracnose fungus</name>
    <dbReference type="NCBI Taxonomy" id="690259"/>
    <lineage>
        <taxon>Eukaryota</taxon>
        <taxon>Fungi</taxon>
        <taxon>Dikarya</taxon>
        <taxon>Ascomycota</taxon>
        <taxon>Pezizomycotina</taxon>
        <taxon>Sordariomycetes</taxon>
        <taxon>Hypocreomycetidae</taxon>
        <taxon>Glomerellales</taxon>
        <taxon>Glomerellaceae</taxon>
        <taxon>Colletotrichum</taxon>
        <taxon>Colletotrichum gloeosporioides species complex</taxon>
    </lineage>
</organism>
<dbReference type="SMART" id="SM00248">
    <property type="entry name" value="ANK"/>
    <property type="match status" value="2"/>
</dbReference>
<sequence>MIRMLLERSQYRLVDTQKLTSIRGVKVEKMDRFHGTPLVFAALKGLDEVVKLLLDHGANIEALDKAGRSPLLRAFQSGHAPTVKVLVQNGAKLLGRYAEMLALWPENNHYMVVESLVNGGADIESRNMREIT</sequence>
<evidence type="ECO:0000313" key="5">
    <source>
        <dbReference type="Proteomes" id="UP000711996"/>
    </source>
</evidence>
<dbReference type="PROSITE" id="PS50088">
    <property type="entry name" value="ANK_REPEAT"/>
    <property type="match status" value="2"/>
</dbReference>
<dbReference type="PROSITE" id="PS50297">
    <property type="entry name" value="ANK_REP_REGION"/>
    <property type="match status" value="2"/>
</dbReference>
<reference evidence="4" key="1">
    <citation type="submission" date="2019-06" db="EMBL/GenBank/DDBJ databases">
        <authorList>
            <person name="Gan P."/>
            <person name="Shirasu K."/>
        </authorList>
    </citation>
    <scope>NUCLEOTIDE SEQUENCE [LARGE SCALE GENOMIC DNA]</scope>
    <source>
        <strain evidence="4">CAD2</strain>
    </source>
</reference>
<evidence type="ECO:0000313" key="4">
    <source>
        <dbReference type="EMBL" id="KAF4857489.1"/>
    </source>
</evidence>
<dbReference type="InterPro" id="IPR002110">
    <property type="entry name" value="Ankyrin_rpt"/>
</dbReference>
<dbReference type="AlphaFoldDB" id="A0A9P5K2R7"/>
<feature type="repeat" description="ANK" evidence="3">
    <location>
        <begin position="66"/>
        <end position="93"/>
    </location>
</feature>
<dbReference type="OrthoDB" id="4837942at2759"/>
<dbReference type="EMBL" id="QPMT01000026">
    <property type="protein sequence ID" value="KAF4857489.1"/>
    <property type="molecule type" value="Genomic_DNA"/>
</dbReference>
<proteinExistence type="predicted"/>
<dbReference type="Proteomes" id="UP000711996">
    <property type="component" value="Unassembled WGS sequence"/>
</dbReference>
<dbReference type="Pfam" id="PF12796">
    <property type="entry name" value="Ank_2"/>
    <property type="match status" value="1"/>
</dbReference>
<evidence type="ECO:0000256" key="2">
    <source>
        <dbReference type="ARBA" id="ARBA00023043"/>
    </source>
</evidence>
<gene>
    <name evidence="4" type="primary">mask-1</name>
    <name evidence="4" type="ORF">CGCSCA2_v008332</name>
</gene>
<keyword evidence="2 3" id="KW-0040">ANK repeat</keyword>
<keyword evidence="5" id="KW-1185">Reference proteome</keyword>
<keyword evidence="1" id="KW-0677">Repeat</keyword>
<feature type="repeat" description="ANK" evidence="3">
    <location>
        <begin position="33"/>
        <end position="65"/>
    </location>
</feature>
<evidence type="ECO:0000256" key="3">
    <source>
        <dbReference type="PROSITE-ProRule" id="PRU00023"/>
    </source>
</evidence>
<dbReference type="PANTHER" id="PTHR24171">
    <property type="entry name" value="ANKYRIN REPEAT DOMAIN-CONTAINING PROTEIN 39-RELATED"/>
    <property type="match status" value="1"/>
</dbReference>